<reference evidence="7" key="1">
    <citation type="journal article" date="2020" name="Nature">
        <title>Giant virus diversity and host interactions through global metagenomics.</title>
        <authorList>
            <person name="Schulz F."/>
            <person name="Roux S."/>
            <person name="Paez-Espino D."/>
            <person name="Jungbluth S."/>
            <person name="Walsh D.A."/>
            <person name="Denef V.J."/>
            <person name="McMahon K.D."/>
            <person name="Konstantinidis K.T."/>
            <person name="Eloe-Fadrosh E.A."/>
            <person name="Kyrpides N.C."/>
            <person name="Woyke T."/>
        </authorList>
    </citation>
    <scope>NUCLEOTIDE SEQUENCE</scope>
    <source>
        <strain evidence="7">GVMAG-S-ERX555907-94</strain>
    </source>
</reference>
<keyword evidence="1" id="KW-0547">Nucleotide-binding</keyword>
<feature type="domain" description="Helicase ATP-binding" evidence="5">
    <location>
        <begin position="204"/>
        <end position="354"/>
    </location>
</feature>
<dbReference type="GO" id="GO:0005737">
    <property type="term" value="C:cytoplasm"/>
    <property type="evidence" value="ECO:0007669"/>
    <property type="project" value="TreeGrafter"/>
</dbReference>
<protein>
    <recommendedName>
        <fullName evidence="8">Helicase ATP-binding domain-containing protein</fullName>
    </recommendedName>
</protein>
<evidence type="ECO:0000256" key="4">
    <source>
        <dbReference type="ARBA" id="ARBA00022840"/>
    </source>
</evidence>
<dbReference type="PANTHER" id="PTHR44533:SF4">
    <property type="entry name" value="DEAD_H RNA HELICASE, PUTATIVE-RELATED"/>
    <property type="match status" value="1"/>
</dbReference>
<dbReference type="SUPFAM" id="SSF52540">
    <property type="entry name" value="P-loop containing nucleoside triphosphate hydrolases"/>
    <property type="match status" value="1"/>
</dbReference>
<evidence type="ECO:0000256" key="1">
    <source>
        <dbReference type="ARBA" id="ARBA00022741"/>
    </source>
</evidence>
<dbReference type="Gene3D" id="3.40.50.300">
    <property type="entry name" value="P-loop containing nucleotide triphosphate hydrolases"/>
    <property type="match status" value="2"/>
</dbReference>
<sequence>MLPANMLTKQKIEKKKLSVFLRDLSSDININLKHMIEDNIIQEKVQPKKKGKGKNNRKEVLKKKDIIIREQTEKRRIANIKDDRDRLEYLFNNSTPENKFQPLSILKTEEGKREYQFMLLDYFWKNKKKEMNKVILLYFELKNKNIKLDEMKEEHLSLFKKISDTLDECDYKLFMMKKLGHMLPPLNTWNAPIQNFDDWQKEVIRYIDQKKSVIVKAPTSAGKSFIAMATGILHKKILYVCPAKPVAFQVGAHFTHMGYKVHFIVDNYTNYAYSQNTNIFIGTPMEIENSLNKIGTTFDYVVFDEIHNLNKEDDGSSYENIIKLIRCNFLALSATIKNIDFLQDIFKKIHPEREIKYVEYTKRFINHQRWIWKNKKMVQLHPLCAYKTPHDILHDTCLSFTPLDCSLLWEAIEEEFDEEEAIDHCSPDEYFSEDKLLTLDDCKLYEDFILNKLTELYKDEKYTQRVQTIYDKFVVDPVEEEEDTMIDFIRESKKKDMFPMIMFHKNELTCKSLFTTIYEYLNDKELEEYPFHYDIVEKKNTLYQAYLDKREAFQSNIKVSSSNPRYEIKDKMDTYDRTEKTNYIQTMIDYYQSKLTFISKNEDISEELRVLQTKNLEKEMNDFIMNPDFNSQDIFKKHKDFIFTLSNEPMSAETIRDVRREINSTLGIKIPYESPLFQMLKRGIGIYIENMPDEYNWILQKLLSKKEIGIVISDKTLCMGIDLPVRTSCFLGIEEADFTNEDYLQMSGRAGRRNLDNQGNIIFYGKLDYLSLMKGELPVIRGTKESITDNYRALHKDYFHEDLFKIMINPERKYVEIPNFKLPEEHKLLWYLRNYKNASGFIHNFTHLEKELYDLDESNRLNVFLGKVRSLVSQNNPWDIGKYYSLKKIENYQDVIYVKEYQTVLMHIHNQVRSSTKYRIIQGLCKQMFMDMNRMVYTKVI</sequence>
<keyword evidence="4" id="KW-0067">ATP-binding</keyword>
<evidence type="ECO:0000313" key="7">
    <source>
        <dbReference type="EMBL" id="QHU23199.1"/>
    </source>
</evidence>
<dbReference type="InterPro" id="IPR014001">
    <property type="entry name" value="Helicase_ATP-bd"/>
</dbReference>
<accession>A0A6C0L061</accession>
<evidence type="ECO:0008006" key="8">
    <source>
        <dbReference type="Google" id="ProtNLM"/>
    </source>
</evidence>
<evidence type="ECO:0000256" key="2">
    <source>
        <dbReference type="ARBA" id="ARBA00022801"/>
    </source>
</evidence>
<feature type="domain" description="Helicase C-terminal" evidence="6">
    <location>
        <begin position="630"/>
        <end position="795"/>
    </location>
</feature>
<dbReference type="Pfam" id="PF00270">
    <property type="entry name" value="DEAD"/>
    <property type="match status" value="1"/>
</dbReference>
<keyword evidence="2" id="KW-0378">Hydrolase</keyword>
<keyword evidence="3" id="KW-0347">Helicase</keyword>
<evidence type="ECO:0000256" key="3">
    <source>
        <dbReference type="ARBA" id="ARBA00022806"/>
    </source>
</evidence>
<dbReference type="GO" id="GO:0016787">
    <property type="term" value="F:hydrolase activity"/>
    <property type="evidence" value="ECO:0007669"/>
    <property type="project" value="UniProtKB-KW"/>
</dbReference>
<evidence type="ECO:0000259" key="5">
    <source>
        <dbReference type="PROSITE" id="PS51192"/>
    </source>
</evidence>
<dbReference type="SMART" id="SM00487">
    <property type="entry name" value="DEXDc"/>
    <property type="match status" value="1"/>
</dbReference>
<dbReference type="AlphaFoldDB" id="A0A6C0L061"/>
<organism evidence="7">
    <name type="scientific">viral metagenome</name>
    <dbReference type="NCBI Taxonomy" id="1070528"/>
    <lineage>
        <taxon>unclassified sequences</taxon>
        <taxon>metagenomes</taxon>
        <taxon>organismal metagenomes</taxon>
    </lineage>
</organism>
<proteinExistence type="predicted"/>
<name>A0A6C0L061_9ZZZZ</name>
<dbReference type="InterPro" id="IPR027417">
    <property type="entry name" value="P-loop_NTPase"/>
</dbReference>
<dbReference type="InterPro" id="IPR052431">
    <property type="entry name" value="SKI2_subfamily_helicases"/>
</dbReference>
<dbReference type="PROSITE" id="PS51192">
    <property type="entry name" value="HELICASE_ATP_BIND_1"/>
    <property type="match status" value="1"/>
</dbReference>
<dbReference type="GO" id="GO:0005524">
    <property type="term" value="F:ATP binding"/>
    <property type="evidence" value="ECO:0007669"/>
    <property type="project" value="UniProtKB-KW"/>
</dbReference>
<dbReference type="GO" id="GO:0004386">
    <property type="term" value="F:helicase activity"/>
    <property type="evidence" value="ECO:0007669"/>
    <property type="project" value="UniProtKB-KW"/>
</dbReference>
<dbReference type="EMBL" id="MN741026">
    <property type="protein sequence ID" value="QHU23199.1"/>
    <property type="molecule type" value="Genomic_DNA"/>
</dbReference>
<dbReference type="GO" id="GO:0003676">
    <property type="term" value="F:nucleic acid binding"/>
    <property type="evidence" value="ECO:0007669"/>
    <property type="project" value="InterPro"/>
</dbReference>
<dbReference type="InterPro" id="IPR001650">
    <property type="entry name" value="Helicase_C-like"/>
</dbReference>
<dbReference type="PANTHER" id="PTHR44533">
    <property type="entry name" value="DEAD/H RNA HELICASE, PUTATIVE-RELATED"/>
    <property type="match status" value="1"/>
</dbReference>
<dbReference type="InterPro" id="IPR011545">
    <property type="entry name" value="DEAD/DEAH_box_helicase_dom"/>
</dbReference>
<dbReference type="PROSITE" id="PS51194">
    <property type="entry name" value="HELICASE_CTER"/>
    <property type="match status" value="1"/>
</dbReference>
<evidence type="ECO:0000259" key="6">
    <source>
        <dbReference type="PROSITE" id="PS51194"/>
    </source>
</evidence>